<dbReference type="PANTHER" id="PTHR34070:SF1">
    <property type="entry name" value="DNA ALKYLATION REPAIR PROTEIN"/>
    <property type="match status" value="1"/>
</dbReference>
<dbReference type="Gene3D" id="1.25.10.90">
    <property type="match status" value="1"/>
</dbReference>
<keyword evidence="2" id="KW-1185">Reference proteome</keyword>
<organism evidence="1 2">
    <name type="scientific">Actinoallomurus spadix</name>
    <dbReference type="NCBI Taxonomy" id="79912"/>
    <lineage>
        <taxon>Bacteria</taxon>
        <taxon>Bacillati</taxon>
        <taxon>Actinomycetota</taxon>
        <taxon>Actinomycetes</taxon>
        <taxon>Streptosporangiales</taxon>
        <taxon>Thermomonosporaceae</taxon>
        <taxon>Actinoallomurus</taxon>
    </lineage>
</organism>
<dbReference type="SUPFAM" id="SSF48371">
    <property type="entry name" value="ARM repeat"/>
    <property type="match status" value="1"/>
</dbReference>
<evidence type="ECO:0000313" key="2">
    <source>
        <dbReference type="Proteomes" id="UP001501822"/>
    </source>
</evidence>
<dbReference type="PANTHER" id="PTHR34070">
    <property type="entry name" value="ARMADILLO-TYPE FOLD"/>
    <property type="match status" value="1"/>
</dbReference>
<dbReference type="Pfam" id="PF08713">
    <property type="entry name" value="DNA_alkylation"/>
    <property type="match status" value="1"/>
</dbReference>
<accession>A0ABN0WBL1</accession>
<comment type="caution">
    <text evidence="1">The sequence shown here is derived from an EMBL/GenBank/DDBJ whole genome shotgun (WGS) entry which is preliminary data.</text>
</comment>
<dbReference type="InterPro" id="IPR014825">
    <property type="entry name" value="DNA_alkylation"/>
</dbReference>
<gene>
    <name evidence="1" type="ORF">GCM10010151_21970</name>
</gene>
<proteinExistence type="predicted"/>
<dbReference type="EMBL" id="BAAABM010000016">
    <property type="protein sequence ID" value="GAA0331720.1"/>
    <property type="molecule type" value="Genomic_DNA"/>
</dbReference>
<dbReference type="InterPro" id="IPR016024">
    <property type="entry name" value="ARM-type_fold"/>
</dbReference>
<reference evidence="2" key="1">
    <citation type="journal article" date="2019" name="Int. J. Syst. Evol. Microbiol.">
        <title>The Global Catalogue of Microorganisms (GCM) 10K type strain sequencing project: providing services to taxonomists for standard genome sequencing and annotation.</title>
        <authorList>
            <consortium name="The Broad Institute Genomics Platform"/>
            <consortium name="The Broad Institute Genome Sequencing Center for Infectious Disease"/>
            <person name="Wu L."/>
            <person name="Ma J."/>
        </authorList>
    </citation>
    <scope>NUCLEOTIDE SEQUENCE [LARGE SCALE GENOMIC DNA]</scope>
    <source>
        <strain evidence="2">JCM 3146</strain>
    </source>
</reference>
<dbReference type="Proteomes" id="UP001501822">
    <property type="component" value="Unassembled WGS sequence"/>
</dbReference>
<protein>
    <submittedName>
        <fullName evidence="1">DNA alkylation repair protein</fullName>
    </submittedName>
</protein>
<name>A0ABN0WBL1_9ACTN</name>
<sequence>MDPLDQILAELRALGDSARAEREKRYLKSDLRHLGVPVPAIRKVAVRAAAGRSREQTLDLALGLWREPVHELRMVAVEVLIRNWTLLKARDLPIVERMIRESHTWAYVDFLAIKVVGALVWRYPRLATTLDLWPGDENLWIRRTALLALILRIRIGDGDLTRLSEYGDLLIEEREFFIRKALGWVLRELSKKDPAWVTAWVRDRTTRISGVTLREAVRHLPAQDREALLAAYRS</sequence>
<dbReference type="RefSeq" id="WP_252805370.1">
    <property type="nucleotide sequence ID" value="NZ_BAAABM010000016.1"/>
</dbReference>
<evidence type="ECO:0000313" key="1">
    <source>
        <dbReference type="EMBL" id="GAA0331720.1"/>
    </source>
</evidence>